<evidence type="ECO:0000313" key="1">
    <source>
        <dbReference type="Proteomes" id="UP000887576"/>
    </source>
</evidence>
<protein>
    <submittedName>
        <fullName evidence="2">Actin interacting protein 3-like C-terminal domain-containing protein</fullName>
    </submittedName>
</protein>
<dbReference type="WBParaSite" id="JU765_v2.g17197.t1">
    <property type="protein sequence ID" value="JU765_v2.g17197.t1"/>
    <property type="gene ID" value="JU765_v2.g17197"/>
</dbReference>
<name>A0AC34QKL9_9BILA</name>
<organism evidence="1 2">
    <name type="scientific">Panagrolaimus sp. JU765</name>
    <dbReference type="NCBI Taxonomy" id="591449"/>
    <lineage>
        <taxon>Eukaryota</taxon>
        <taxon>Metazoa</taxon>
        <taxon>Ecdysozoa</taxon>
        <taxon>Nematoda</taxon>
        <taxon>Chromadorea</taxon>
        <taxon>Rhabditida</taxon>
        <taxon>Tylenchina</taxon>
        <taxon>Panagrolaimomorpha</taxon>
        <taxon>Panagrolaimoidea</taxon>
        <taxon>Panagrolaimidae</taxon>
        <taxon>Panagrolaimus</taxon>
    </lineage>
</organism>
<accession>A0AC34QKL9</accession>
<proteinExistence type="predicted"/>
<reference evidence="2" key="1">
    <citation type="submission" date="2022-11" db="UniProtKB">
        <authorList>
            <consortium name="WormBaseParasite"/>
        </authorList>
    </citation>
    <scope>IDENTIFICATION</scope>
</reference>
<dbReference type="Proteomes" id="UP000887576">
    <property type="component" value="Unplaced"/>
</dbReference>
<evidence type="ECO:0000313" key="2">
    <source>
        <dbReference type="WBParaSite" id="JU765_v2.g17197.t1"/>
    </source>
</evidence>
<sequence>MFSRILPGRRSVNQKNVPSSVPSSPKPQSSGMRRLDNWIGHLLRDGVGNSNNSNLKTTTSQNLVRPPPDILVLNDGPNVAPQAAMALPPASQSNWMNNTPIVRINEPITSRVQSPVAPLATREEIEENAQPQPPRPPKFSNNNGYSSYRSPMISSFSNHPRENRANVLLQQLRADDGALSESDMSTNEPTLTNYISKNFTGATVFLQYNDEVKRSQVPANVRTLDQVKGLFLRSFANLSHYYINLPHVKVYIQEPSKGQLFYELDDVRDIKDKAVLKLREQNISGYQSPPTVKFTNQPPPTIADYVSEPEIEDYRERNMRMTSSLRMRPASAVPGEGGRMYNPNTLTKTIRSPAGSVSGRYDSYYDPYASDTSSQGPRSGSATPIIDKETRFRMDTMERQLAGLSTLVHSALVSKGVSESTQKDMLELRRQIMEFHPDVNNYNEFDFNIPTKSESITSSVYNNSETKKELQNIKESIQASLNELADIRRAAQLNMQNSKEIISDAFKKIQHAVYTQLDGKKNDLPLPQTQEENVVDKLKKEHLTHLTELQNSLRSFEANVETIRKSVLNSNRKLRMTEVEQLTDSLTKIGRQAAKLKTQFPDLQLELEAQIKKDMEKVVQEQKFIKEETNQIDNCLRRCKTLANMMVTMKKLAMVQDPTISAKSSHRDDGKPPICSKSPVNLNKNYDNSPSIIPAPVESTTPPIPPPPANYETPTSIHTSPPNEHLSNSHVLDIILDELNAPTDSKTRVNAEVTATFKYKIPPRPPERNQSSVESVKNYTMLEKTNGNHQQGAIQQINPMYESSSSSNEPNKLSALSSSESINSQEGIKQKAAFLANNKEKIDDKQRELNNQLEKLQQLCPSL</sequence>